<evidence type="ECO:0000313" key="4">
    <source>
        <dbReference type="Proteomes" id="UP001234178"/>
    </source>
</evidence>
<evidence type="ECO:0008006" key="5">
    <source>
        <dbReference type="Google" id="ProtNLM"/>
    </source>
</evidence>
<reference evidence="3 4" key="1">
    <citation type="journal article" date="2023" name="Nucleic Acids Res.">
        <title>The hologenome of Daphnia magna reveals possible DNA methylation and microbiome-mediated evolution of the host genome.</title>
        <authorList>
            <person name="Chaturvedi A."/>
            <person name="Li X."/>
            <person name="Dhandapani V."/>
            <person name="Marshall H."/>
            <person name="Kissane S."/>
            <person name="Cuenca-Cambronero M."/>
            <person name="Asole G."/>
            <person name="Calvet F."/>
            <person name="Ruiz-Romero M."/>
            <person name="Marangio P."/>
            <person name="Guigo R."/>
            <person name="Rago D."/>
            <person name="Mirbahai L."/>
            <person name="Eastwood N."/>
            <person name="Colbourne J.K."/>
            <person name="Zhou J."/>
            <person name="Mallon E."/>
            <person name="Orsini L."/>
        </authorList>
    </citation>
    <scope>NUCLEOTIDE SEQUENCE [LARGE SCALE GENOMIC DNA]</scope>
    <source>
        <strain evidence="3">LRV0_1</strain>
    </source>
</reference>
<gene>
    <name evidence="3" type="ORF">OUZ56_005426</name>
</gene>
<feature type="region of interest" description="Disordered" evidence="1">
    <location>
        <begin position="79"/>
        <end position="99"/>
    </location>
</feature>
<name>A0ABQ9YT90_9CRUS</name>
<proteinExistence type="predicted"/>
<keyword evidence="4" id="KW-1185">Reference proteome</keyword>
<comment type="caution">
    <text evidence="3">The sequence shown here is derived from an EMBL/GenBank/DDBJ whole genome shotgun (WGS) entry which is preliminary data.</text>
</comment>
<evidence type="ECO:0000256" key="2">
    <source>
        <dbReference type="SAM" id="SignalP"/>
    </source>
</evidence>
<dbReference type="EMBL" id="JAOYFB010000001">
    <property type="protein sequence ID" value="KAK4003670.1"/>
    <property type="molecule type" value="Genomic_DNA"/>
</dbReference>
<evidence type="ECO:0000313" key="3">
    <source>
        <dbReference type="EMBL" id="KAK4003670.1"/>
    </source>
</evidence>
<evidence type="ECO:0000256" key="1">
    <source>
        <dbReference type="SAM" id="MobiDB-lite"/>
    </source>
</evidence>
<organism evidence="3 4">
    <name type="scientific">Daphnia magna</name>
    <dbReference type="NCBI Taxonomy" id="35525"/>
    <lineage>
        <taxon>Eukaryota</taxon>
        <taxon>Metazoa</taxon>
        <taxon>Ecdysozoa</taxon>
        <taxon>Arthropoda</taxon>
        <taxon>Crustacea</taxon>
        <taxon>Branchiopoda</taxon>
        <taxon>Diplostraca</taxon>
        <taxon>Cladocera</taxon>
        <taxon>Anomopoda</taxon>
        <taxon>Daphniidae</taxon>
        <taxon>Daphnia</taxon>
    </lineage>
</organism>
<sequence>MVLDVAKLSLLILLSYLSRTGNSLLATGNSPTTSSGRQVEAASVSSQKIVAKRIFSKLRSFSKELESVTEQFTTVKEALNTNPRNRRSLIDGDGSAQKN</sequence>
<keyword evidence="2" id="KW-0732">Signal</keyword>
<feature type="signal peptide" evidence="2">
    <location>
        <begin position="1"/>
        <end position="23"/>
    </location>
</feature>
<protein>
    <recommendedName>
        <fullName evidence="5">Secreted protein</fullName>
    </recommendedName>
</protein>
<dbReference type="Proteomes" id="UP001234178">
    <property type="component" value="Unassembled WGS sequence"/>
</dbReference>
<accession>A0ABQ9YT90</accession>
<feature type="chain" id="PRO_5046343959" description="Secreted protein" evidence="2">
    <location>
        <begin position="24"/>
        <end position="99"/>
    </location>
</feature>